<evidence type="ECO:0000259" key="2">
    <source>
        <dbReference type="Pfam" id="PF16036"/>
    </source>
</evidence>
<accession>A0ABP3DS25</accession>
<gene>
    <name evidence="3" type="ORF">GCM10009125_27530</name>
</gene>
<organism evidence="3 4">
    <name type="scientific">Castellaniella daejeonensis</name>
    <dbReference type="NCBI Taxonomy" id="659013"/>
    <lineage>
        <taxon>Bacteria</taxon>
        <taxon>Pseudomonadati</taxon>
        <taxon>Pseudomonadota</taxon>
        <taxon>Betaproteobacteria</taxon>
        <taxon>Burkholderiales</taxon>
        <taxon>Alcaligenaceae</taxon>
        <taxon>Castellaniella</taxon>
    </lineage>
</organism>
<evidence type="ECO:0000313" key="3">
    <source>
        <dbReference type="EMBL" id="GAA0237107.1"/>
    </source>
</evidence>
<reference evidence="4" key="1">
    <citation type="journal article" date="2019" name="Int. J. Syst. Evol. Microbiol.">
        <title>The Global Catalogue of Microorganisms (GCM) 10K type strain sequencing project: providing services to taxonomists for standard genome sequencing and annotation.</title>
        <authorList>
            <consortium name="The Broad Institute Genomics Platform"/>
            <consortium name="The Broad Institute Genome Sequencing Center for Infectious Disease"/>
            <person name="Wu L."/>
            <person name="Ma J."/>
        </authorList>
    </citation>
    <scope>NUCLEOTIDE SEQUENCE [LARGE SCALE GENOMIC DNA]</scope>
    <source>
        <strain evidence="4">JCM 16240</strain>
    </source>
</reference>
<dbReference type="RefSeq" id="WP_325127033.1">
    <property type="nucleotide sequence ID" value="NZ_BAAAFN010000017.1"/>
</dbReference>
<dbReference type="Gene3D" id="3.50.70.10">
    <property type="match status" value="1"/>
</dbReference>
<dbReference type="InterPro" id="IPR016088">
    <property type="entry name" value="Chalcone_isomerase_3-sand"/>
</dbReference>
<dbReference type="Proteomes" id="UP001501176">
    <property type="component" value="Unassembled WGS sequence"/>
</dbReference>
<feature type="domain" description="Chalcone isomerase" evidence="2">
    <location>
        <begin position="66"/>
        <end position="231"/>
    </location>
</feature>
<proteinExistence type="predicted"/>
<dbReference type="Pfam" id="PF16036">
    <property type="entry name" value="Chalcone_3"/>
    <property type="match status" value="1"/>
</dbReference>
<sequence length="237" mass="24948">MTHPNTPIDSGRPAQTGLAHGASTFSGAAHRPRGGAFRAWGHPARAFAALALAAAGLCAAPPALALTVANVDVPEQQSVAGHDLVLNGAGLRQRFVFHVYVAALYRGKPTQDAEAILNGTEPQLLRLTLLRDINSKALTDALNDGLKANCTEEELRSMADTIAHFEDFMKTGGEGASGDRVDIVFNQGTVSVSFKGKALGEVKDPRFATALLKVWLGAHPAQESLKAALLGQESKHN</sequence>
<dbReference type="EMBL" id="BAAAFN010000017">
    <property type="protein sequence ID" value="GAA0237107.1"/>
    <property type="molecule type" value="Genomic_DNA"/>
</dbReference>
<protein>
    <recommendedName>
        <fullName evidence="2">Chalcone isomerase domain-containing protein</fullName>
    </recommendedName>
</protein>
<evidence type="ECO:0000313" key="4">
    <source>
        <dbReference type="Proteomes" id="UP001501176"/>
    </source>
</evidence>
<name>A0ABP3DS25_9BURK</name>
<keyword evidence="4" id="KW-1185">Reference proteome</keyword>
<dbReference type="InterPro" id="IPR016087">
    <property type="entry name" value="Chalcone_isomerase"/>
</dbReference>
<comment type="caution">
    <text evidence="3">The sequence shown here is derived from an EMBL/GenBank/DDBJ whole genome shotgun (WGS) entry which is preliminary data.</text>
</comment>
<evidence type="ECO:0000256" key="1">
    <source>
        <dbReference type="SAM" id="MobiDB-lite"/>
    </source>
</evidence>
<dbReference type="SUPFAM" id="SSF54626">
    <property type="entry name" value="Chalcone isomerase"/>
    <property type="match status" value="1"/>
</dbReference>
<feature type="region of interest" description="Disordered" evidence="1">
    <location>
        <begin position="1"/>
        <end position="26"/>
    </location>
</feature>
<dbReference type="InterPro" id="IPR036298">
    <property type="entry name" value="Chalcone_isomerase_sf"/>
</dbReference>